<keyword evidence="3" id="KW-1185">Reference proteome</keyword>
<evidence type="ECO:0000256" key="1">
    <source>
        <dbReference type="SAM" id="SignalP"/>
    </source>
</evidence>
<protein>
    <recommendedName>
        <fullName evidence="4">DUF5007 domain-containing protein</fullName>
    </recommendedName>
</protein>
<dbReference type="Proteomes" id="UP001501844">
    <property type="component" value="Unassembled WGS sequence"/>
</dbReference>
<accession>A0ABP8FXJ6</accession>
<feature type="chain" id="PRO_5046379638" description="DUF5007 domain-containing protein" evidence="1">
    <location>
        <begin position="19"/>
        <end position="330"/>
    </location>
</feature>
<evidence type="ECO:0008006" key="4">
    <source>
        <dbReference type="Google" id="ProtNLM"/>
    </source>
</evidence>
<dbReference type="PROSITE" id="PS51257">
    <property type="entry name" value="PROKAR_LIPOPROTEIN"/>
    <property type="match status" value="1"/>
</dbReference>
<sequence>MRKLLNLLWLLAAPFLMASCGDEKDPSPAPHSELTAVVQLSKHTNLGYLPVGRDSEMKLYSGDTIRYFFRFTTNQGIKDFKVYDNFVGREFPLTVHLKATSTANGVTSNEYELEYIVDSYPQSQKPYQPVILNLEPQHTDGTIYLDPTTGKPFQMLFLKSGPKEYTGVRLYNYWGPSSNSLTINDYRIDNPDPQALVDERSLNPFAFLTNKMPPREWFDNRFEASFTSGPEMGEGRVAFVKVPVVAKDWYQPNQIAKAMKQYGPEKTTVLNAQVGDVYAFRVSYPLMGSWVIYGVLEVKSIVDDHDTAAGNGHDNDYLEFDIKYFPGYRY</sequence>
<dbReference type="EMBL" id="BAABGX010000003">
    <property type="protein sequence ID" value="GAA4313035.1"/>
    <property type="molecule type" value="Genomic_DNA"/>
</dbReference>
<name>A0ABP8FXJ6_9BACT</name>
<keyword evidence="1" id="KW-0732">Signal</keyword>
<organism evidence="2 3">
    <name type="scientific">Nibribacter koreensis</name>
    <dbReference type="NCBI Taxonomy" id="1084519"/>
    <lineage>
        <taxon>Bacteria</taxon>
        <taxon>Pseudomonadati</taxon>
        <taxon>Bacteroidota</taxon>
        <taxon>Cytophagia</taxon>
        <taxon>Cytophagales</taxon>
        <taxon>Hymenobacteraceae</taxon>
        <taxon>Nibribacter</taxon>
    </lineage>
</organism>
<evidence type="ECO:0000313" key="2">
    <source>
        <dbReference type="EMBL" id="GAA4313035.1"/>
    </source>
</evidence>
<comment type="caution">
    <text evidence="2">The sequence shown here is derived from an EMBL/GenBank/DDBJ whole genome shotgun (WGS) entry which is preliminary data.</text>
</comment>
<gene>
    <name evidence="2" type="ORF">GCM10023183_32360</name>
</gene>
<dbReference type="RefSeq" id="WP_345168458.1">
    <property type="nucleotide sequence ID" value="NZ_BAABGX010000003.1"/>
</dbReference>
<proteinExistence type="predicted"/>
<feature type="signal peptide" evidence="1">
    <location>
        <begin position="1"/>
        <end position="18"/>
    </location>
</feature>
<reference evidence="3" key="1">
    <citation type="journal article" date="2019" name="Int. J. Syst. Evol. Microbiol.">
        <title>The Global Catalogue of Microorganisms (GCM) 10K type strain sequencing project: providing services to taxonomists for standard genome sequencing and annotation.</title>
        <authorList>
            <consortium name="The Broad Institute Genomics Platform"/>
            <consortium name="The Broad Institute Genome Sequencing Center for Infectious Disease"/>
            <person name="Wu L."/>
            <person name="Ma J."/>
        </authorList>
    </citation>
    <scope>NUCLEOTIDE SEQUENCE [LARGE SCALE GENOMIC DNA]</scope>
    <source>
        <strain evidence="3">JCM 17917</strain>
    </source>
</reference>
<evidence type="ECO:0000313" key="3">
    <source>
        <dbReference type="Proteomes" id="UP001501844"/>
    </source>
</evidence>